<dbReference type="AlphaFoldDB" id="A0A0T5VHV2"/>
<dbReference type="CDD" id="cd06661">
    <property type="entry name" value="GGCT_like"/>
    <property type="match status" value="1"/>
</dbReference>
<proteinExistence type="predicted"/>
<dbReference type="PANTHER" id="PTHR12935">
    <property type="entry name" value="GAMMA-GLUTAMYLCYCLOTRANSFERASE"/>
    <property type="match status" value="1"/>
</dbReference>
<dbReference type="Pfam" id="PF06094">
    <property type="entry name" value="GGACT"/>
    <property type="match status" value="1"/>
</dbReference>
<dbReference type="PANTHER" id="PTHR12935:SF0">
    <property type="entry name" value="GAMMA-GLUTAMYLCYCLOTRANSFERASE"/>
    <property type="match status" value="1"/>
</dbReference>
<dbReference type="InterPro" id="IPR036568">
    <property type="entry name" value="GGCT-like_sf"/>
</dbReference>
<evidence type="ECO:0000256" key="2">
    <source>
        <dbReference type="PIRSR" id="PIRSR617939-1"/>
    </source>
</evidence>
<name>A0A0T5VHV2_9SPHI</name>
<evidence type="ECO:0000313" key="5">
    <source>
        <dbReference type="EMBL" id="KRT13438.1"/>
    </source>
</evidence>
<dbReference type="RefSeq" id="WP_057934901.1">
    <property type="nucleotide sequence ID" value="NZ_LMZQ01000044.1"/>
</dbReference>
<dbReference type="InterPro" id="IPR017939">
    <property type="entry name" value="G-Glutamylcylcotransferase"/>
</dbReference>
<dbReference type="GO" id="GO:0003839">
    <property type="term" value="F:gamma-glutamylcyclotransferase activity"/>
    <property type="evidence" value="ECO:0007669"/>
    <property type="project" value="InterPro"/>
</dbReference>
<dbReference type="OrthoDB" id="141582at2"/>
<protein>
    <recommendedName>
        <fullName evidence="4">Gamma-glutamylcyclotransferase AIG2-like domain-containing protein</fullName>
    </recommendedName>
</protein>
<gene>
    <name evidence="5" type="ORF">ASU31_24655</name>
</gene>
<evidence type="ECO:0000256" key="1">
    <source>
        <dbReference type="ARBA" id="ARBA00023239"/>
    </source>
</evidence>
<keyword evidence="6" id="KW-1185">Reference proteome</keyword>
<sequence length="146" mass="16860">MKYFAYGSNMDKNRMIERKINYTSRKFARLENHKLVFNKKAKDGNFSYANIEFSVGKFVEGAIYEFPDFEISKLDKAEGFPKHYNKVDFVVNDHNNNPVNVVAYIAQQDMIVNGLLPTSSYLNHLLAGKDILTAEYFETLLNTKTI</sequence>
<dbReference type="Proteomes" id="UP000051950">
    <property type="component" value="Unassembled WGS sequence"/>
</dbReference>
<reference evidence="5 6" key="1">
    <citation type="submission" date="2015-11" db="EMBL/GenBank/DDBJ databases">
        <title>Sequence of Pedobacter ginsenosidimutans.</title>
        <authorList>
            <person name="Carson E."/>
            <person name="Keyser V."/>
            <person name="Newman J."/>
            <person name="Miller J."/>
        </authorList>
    </citation>
    <scope>NUCLEOTIDE SEQUENCE [LARGE SCALE GENOMIC DNA]</scope>
    <source>
        <strain evidence="5 6">KACC 14530</strain>
    </source>
</reference>
<evidence type="ECO:0000259" key="4">
    <source>
        <dbReference type="Pfam" id="PF06094"/>
    </source>
</evidence>
<feature type="binding site" evidence="3">
    <location>
        <begin position="3"/>
        <end position="8"/>
    </location>
    <ligand>
        <name>substrate</name>
    </ligand>
</feature>
<evidence type="ECO:0000256" key="3">
    <source>
        <dbReference type="PIRSR" id="PIRSR617939-2"/>
    </source>
</evidence>
<dbReference type="EMBL" id="LMZQ01000044">
    <property type="protein sequence ID" value="KRT13438.1"/>
    <property type="molecule type" value="Genomic_DNA"/>
</dbReference>
<accession>A0A0T5VHV2</accession>
<comment type="caution">
    <text evidence="5">The sequence shown here is derived from an EMBL/GenBank/DDBJ whole genome shotgun (WGS) entry which is preliminary data.</text>
</comment>
<keyword evidence="1" id="KW-0456">Lyase</keyword>
<feature type="domain" description="Gamma-glutamylcyclotransferase AIG2-like" evidence="4">
    <location>
        <begin position="3"/>
        <end position="108"/>
    </location>
</feature>
<dbReference type="STRING" id="687842.ASU31_24655"/>
<feature type="active site" description="Proton acceptor" evidence="2">
    <location>
        <position position="78"/>
    </location>
</feature>
<dbReference type="InterPro" id="IPR013024">
    <property type="entry name" value="GGCT-like"/>
</dbReference>
<dbReference type="Gene3D" id="3.10.490.10">
    <property type="entry name" value="Gamma-glutamyl cyclotransferase-like"/>
    <property type="match status" value="1"/>
</dbReference>
<evidence type="ECO:0000313" key="6">
    <source>
        <dbReference type="Proteomes" id="UP000051950"/>
    </source>
</evidence>
<dbReference type="InterPro" id="IPR009288">
    <property type="entry name" value="AIG2-like_dom"/>
</dbReference>
<organism evidence="5 6">
    <name type="scientific">Pedobacter ginsenosidimutans</name>
    <dbReference type="NCBI Taxonomy" id="687842"/>
    <lineage>
        <taxon>Bacteria</taxon>
        <taxon>Pseudomonadati</taxon>
        <taxon>Bacteroidota</taxon>
        <taxon>Sphingobacteriia</taxon>
        <taxon>Sphingobacteriales</taxon>
        <taxon>Sphingobacteriaceae</taxon>
        <taxon>Pedobacter</taxon>
    </lineage>
</organism>
<dbReference type="SUPFAM" id="SSF110857">
    <property type="entry name" value="Gamma-glutamyl cyclotransferase-like"/>
    <property type="match status" value="1"/>
</dbReference>